<dbReference type="GeneID" id="25392304"/>
<accession>A0A0H4XWQ4</accession>
<dbReference type="InterPro" id="IPR015797">
    <property type="entry name" value="NUDIX_hydrolase-like_dom_sf"/>
</dbReference>
<dbReference type="Gene3D" id="3.90.79.10">
    <property type="entry name" value="Nucleoside Triphosphate Pyrophosphohydrolase"/>
    <property type="match status" value="1"/>
</dbReference>
<dbReference type="RefSeq" id="YP_009162509.1">
    <property type="nucleotide sequence ID" value="NC_027707.1"/>
</dbReference>
<proteinExistence type="inferred from homology"/>
<dbReference type="KEGG" id="vg:25392304"/>
<protein>
    <submittedName>
        <fullName evidence="4">Hudix hydrolase</fullName>
    </submittedName>
</protein>
<reference evidence="4 5" key="1">
    <citation type="journal article" date="2015" name="J. Virol.">
        <title>Salmon gill poxvirus, the deepest representative of the Chordopoxvirinae.</title>
        <authorList>
            <person name="Gjessing M.C."/>
            <person name="Yutin N."/>
            <person name="Tengs T."/>
            <person name="Senkevich T."/>
            <person name="Koonin E.V."/>
            <person name="Ronning H.P."/>
            <person name="Alarson M."/>
            <person name="Ylving S."/>
            <person name="Lie K.-I."/>
            <person name="Saure B."/>
            <person name="Tran L."/>
            <person name="Moss B."/>
            <person name="Dale O.B."/>
        </authorList>
    </citation>
    <scope>NUCLEOTIDE SEQUENCE [LARGE SCALE GENOMIC DNA]</scope>
    <source>
        <strain evidence="4">2012-04-F277-L3G</strain>
    </source>
</reference>
<comment type="cofactor">
    <cofactor evidence="1">
        <name>Mn(2+)</name>
        <dbReference type="ChEBI" id="CHEBI:29035"/>
    </cofactor>
</comment>
<evidence type="ECO:0000313" key="4">
    <source>
        <dbReference type="EMBL" id="AKR04261.1"/>
    </source>
</evidence>
<dbReference type="OrthoDB" id="12271at10239"/>
<evidence type="ECO:0000256" key="2">
    <source>
        <dbReference type="ARBA" id="ARBA00005582"/>
    </source>
</evidence>
<dbReference type="InterPro" id="IPR000086">
    <property type="entry name" value="NUDIX_hydrolase_dom"/>
</dbReference>
<keyword evidence="4" id="KW-0378">Hydrolase</keyword>
<evidence type="ECO:0000259" key="3">
    <source>
        <dbReference type="PROSITE" id="PS51462"/>
    </source>
</evidence>
<dbReference type="Proteomes" id="UP000105007">
    <property type="component" value="Segment"/>
</dbReference>
<organism evidence="4 5">
    <name type="scientific">Salmon gill poxvirus</name>
    <dbReference type="NCBI Taxonomy" id="1680908"/>
    <lineage>
        <taxon>Viruses</taxon>
        <taxon>Varidnaviria</taxon>
        <taxon>Bamfordvirae</taxon>
        <taxon>Nucleocytoviricota</taxon>
        <taxon>Pokkesviricetes</taxon>
        <taxon>Chitovirales</taxon>
        <taxon>Poxviridae</taxon>
        <taxon>Chordopoxvirinae</taxon>
        <taxon>Salmonpoxvirus</taxon>
        <taxon>Salmonpoxvirus gillpox</taxon>
        <taxon>Salmon gillpox virus</taxon>
    </lineage>
</organism>
<dbReference type="GO" id="GO:0016787">
    <property type="term" value="F:hydrolase activity"/>
    <property type="evidence" value="ECO:0007669"/>
    <property type="project" value="UniProtKB-KW"/>
</dbReference>
<dbReference type="SUPFAM" id="SSF55811">
    <property type="entry name" value="Nudix"/>
    <property type="match status" value="1"/>
</dbReference>
<dbReference type="PROSITE" id="PS51462">
    <property type="entry name" value="NUDIX"/>
    <property type="match status" value="1"/>
</dbReference>
<gene>
    <name evidence="4" type="ORF">SGPV137</name>
</gene>
<name>A0A0H4XWQ4_9POXV</name>
<dbReference type="EMBL" id="KT159937">
    <property type="protein sequence ID" value="AKR04261.1"/>
    <property type="molecule type" value="Genomic_DNA"/>
</dbReference>
<feature type="domain" description="Nudix hydrolase" evidence="3">
    <location>
        <begin position="44"/>
        <end position="204"/>
    </location>
</feature>
<comment type="similarity">
    <text evidence="2">Belongs to the Nudix hydrolase family.</text>
</comment>
<evidence type="ECO:0000256" key="1">
    <source>
        <dbReference type="ARBA" id="ARBA00001936"/>
    </source>
</evidence>
<keyword evidence="5" id="KW-1185">Reference proteome</keyword>
<evidence type="ECO:0000313" key="5">
    <source>
        <dbReference type="Proteomes" id="UP000105007"/>
    </source>
</evidence>
<sequence length="214" mass="25055">MKHRKFNYENNEIKKNRIKTDSEIWNIITLSMFDNLTKFILFNNRVISINLILLTSDNKIVLCERSLSFGDTEIDPDKKHLHVKKSKEYILPGGHLDKRVDDTMIDCILRETKEECKINKEFIYIFEKYLAYSSVYDIKIKAYFHNFTFLGISDLSSDQISQNFNPTKEIKALHFIDADKNIPGRLGVFLLIKKNIIENITGMSEVLQYDDSDS</sequence>
<dbReference type="Pfam" id="PF00293">
    <property type="entry name" value="NUDIX"/>
    <property type="match status" value="1"/>
</dbReference>